<evidence type="ECO:0000259" key="2">
    <source>
        <dbReference type="Pfam" id="PF10145"/>
    </source>
</evidence>
<comment type="caution">
    <text evidence="3">The sequence shown here is derived from an EMBL/GenBank/DDBJ whole genome shotgun (WGS) entry which is preliminary data.</text>
</comment>
<keyword evidence="1" id="KW-0812">Transmembrane</keyword>
<accession>A0A8I1GG46</accession>
<proteinExistence type="predicted"/>
<evidence type="ECO:0000313" key="3">
    <source>
        <dbReference type="EMBL" id="MBJ7542242.1"/>
    </source>
</evidence>
<feature type="transmembrane region" description="Helical" evidence="1">
    <location>
        <begin position="465"/>
        <end position="489"/>
    </location>
</feature>
<reference evidence="3 4" key="1">
    <citation type="submission" date="2020-12" db="EMBL/GenBank/DDBJ databases">
        <title>Revised draft genomes of Rhodomicrobium vannielii ATCC 17100 and Rhodomicrobium udaipurense JA643.</title>
        <authorList>
            <person name="Conners E.M."/>
            <person name="Davenport E.J."/>
            <person name="Bose A."/>
        </authorList>
    </citation>
    <scope>NUCLEOTIDE SEQUENCE [LARGE SCALE GENOMIC DNA]</scope>
    <source>
        <strain evidence="3 4">JA643</strain>
    </source>
</reference>
<keyword evidence="1" id="KW-1133">Transmembrane helix</keyword>
<organism evidence="3 4">
    <name type="scientific">Rhodomicrobium udaipurense</name>
    <dbReference type="NCBI Taxonomy" id="1202716"/>
    <lineage>
        <taxon>Bacteria</taxon>
        <taxon>Pseudomonadati</taxon>
        <taxon>Pseudomonadota</taxon>
        <taxon>Alphaproteobacteria</taxon>
        <taxon>Hyphomicrobiales</taxon>
        <taxon>Hyphomicrobiaceae</taxon>
        <taxon>Rhodomicrobium</taxon>
    </lineage>
</organism>
<gene>
    <name evidence="3" type="ORF">JDN41_01560</name>
</gene>
<evidence type="ECO:0000313" key="4">
    <source>
        <dbReference type="Proteomes" id="UP000623250"/>
    </source>
</evidence>
<dbReference type="NCBIfam" id="TIGR01760">
    <property type="entry name" value="tape_meas_TP901"/>
    <property type="match status" value="1"/>
</dbReference>
<protein>
    <submittedName>
        <fullName evidence="3">Phage tail tape measure protein</fullName>
    </submittedName>
</protein>
<sequence>MNAAFGNAIGAMNRQFVGFAGSMQRHWGGLQNNLFNSSIGALGFGALFEQQLHFEEKIQNIRALRLDREGSATKRLREETLKLAMLYPVLGGKFGVAEGAEKLVQMGLSLPDVTSNLDSISRASAAAHVPVKEAAESLMHMIQAYNIAFRTPEEKLRAFNYAADAVFSANASFGGTFRSIGKSMARGGPAAALTGLTFDQAAALAGVLEMSGFSAETSGFALSSVFQRIGQLGTSKTGGAVRPMLESYGIEYKAFVGSRDKFRKFGGRGIAESLRKSMHLDIANLVPAIDAIARDPILSANAENLRGAISSLITNQLHLDPNDKKVQGELQKNLGEILAKTYANVDFLGFIKALANTGAYRDMALMSKLAGVFQMPKFQDLVMKALTGDLDERMDQYFHKLTGATRTHLEIWNEGLLGAIKKIAGLWDYFTDQLFNTSGFNDSLNDLAKRFLSFSDSLKSVNPDALWYVAAGLTAISAAAIAGLGLMAVTAGLSALFNPITFVVGALGYLAYRLYQNRVAVREWIAGVPTGAKWGAGIVGGLAAVRIGVGLLAAALRRNPWTLLLTGLITIATAVYENWDRIVAYVEDKIERLRALGREIVGYFDPGSKSTGGTGGFFSRNHEGDITAMRYAQIYEGYRPTDIERQALNVANLHDMLGRFRAQRLRGAGVSIPGMAGGGAASVTQNTNVSVGAPQVSVTINATMTNTTSDALAAKIRAAGQDLGAQIRGGLFDTPQ</sequence>
<feature type="transmembrane region" description="Helical" evidence="1">
    <location>
        <begin position="534"/>
        <end position="554"/>
    </location>
</feature>
<dbReference type="AlphaFoldDB" id="A0A8I1GG46"/>
<dbReference type="Pfam" id="PF10145">
    <property type="entry name" value="PhageMin_Tail"/>
    <property type="match status" value="1"/>
</dbReference>
<feature type="domain" description="Phage tail tape measure protein" evidence="2">
    <location>
        <begin position="95"/>
        <end position="258"/>
    </location>
</feature>
<name>A0A8I1GG46_9HYPH</name>
<keyword evidence="1" id="KW-0472">Membrane</keyword>
<keyword evidence="4" id="KW-1185">Reference proteome</keyword>
<feature type="transmembrane region" description="Helical" evidence="1">
    <location>
        <begin position="496"/>
        <end position="514"/>
    </location>
</feature>
<dbReference type="EMBL" id="JAEMUK010000003">
    <property type="protein sequence ID" value="MBJ7542242.1"/>
    <property type="molecule type" value="Genomic_DNA"/>
</dbReference>
<dbReference type="InterPro" id="IPR010090">
    <property type="entry name" value="Phage_tape_meas"/>
</dbReference>
<dbReference type="Proteomes" id="UP000623250">
    <property type="component" value="Unassembled WGS sequence"/>
</dbReference>
<evidence type="ECO:0000256" key="1">
    <source>
        <dbReference type="SAM" id="Phobius"/>
    </source>
</evidence>